<dbReference type="Gene3D" id="2.30.42.10">
    <property type="match status" value="1"/>
</dbReference>
<dbReference type="PROSITE" id="PS50106">
    <property type="entry name" value="PDZ"/>
    <property type="match status" value="1"/>
</dbReference>
<dbReference type="InterPro" id="IPR001940">
    <property type="entry name" value="Peptidase_S1C"/>
</dbReference>
<evidence type="ECO:0000313" key="4">
    <source>
        <dbReference type="EMBL" id="OSC28355.1"/>
    </source>
</evidence>
<accession>A0A7I7SIH0</accession>
<dbReference type="Pfam" id="PF13365">
    <property type="entry name" value="Trypsin_2"/>
    <property type="match status" value="1"/>
</dbReference>
<dbReference type="SUPFAM" id="SSF50156">
    <property type="entry name" value="PDZ domain-like"/>
    <property type="match status" value="1"/>
</dbReference>
<dbReference type="Gene3D" id="2.40.10.120">
    <property type="match status" value="1"/>
</dbReference>
<keyword evidence="5" id="KW-1185">Reference proteome</keyword>
<sequence>MSGLHRRAGGLGVPMWVLAVAATVGLVVSSGPALADPPPPPAPPVPAPSLDADVPPGNPPPPNAPGLNPSAAVAQVGPSVVNINTQLGYARAVSAGTGIVLDPSGVVLTNNHVIAGATEVSAMSVANQQSYDVEILGYDRTHDIAVIKLRGATGLPVATIGNSDAVRVGDGVISMGNAGGQGGTPSAVPGTVTALNQTVSASDDLTGASETLTGMIRASTALRPGDSGGPMVNAAGEVIGVNTAASENYKMAQPGGEGFAIPINQAMAVANQIRSGNSSDTVHIGATPFLGIGVVDSNGGGAKIVQVLNNTPAEQAGIRRGDILLSLGGQSIDSATALTRVIDRHQPGDSVELRWRSLQGGEQSATVILAVGPAG</sequence>
<feature type="compositionally biased region" description="Pro residues" evidence="3">
    <location>
        <begin position="35"/>
        <end position="47"/>
    </location>
</feature>
<protein>
    <submittedName>
        <fullName evidence="4">Serine protease</fullName>
    </submittedName>
</protein>
<dbReference type="AlphaFoldDB" id="A0A7I7SIH0"/>
<dbReference type="PANTHER" id="PTHR43343:SF3">
    <property type="entry name" value="PROTEASE DO-LIKE 8, CHLOROPLASTIC"/>
    <property type="match status" value="1"/>
</dbReference>
<dbReference type="InterPro" id="IPR001478">
    <property type="entry name" value="PDZ"/>
</dbReference>
<dbReference type="InterPro" id="IPR036034">
    <property type="entry name" value="PDZ_sf"/>
</dbReference>
<keyword evidence="2" id="KW-0378">Hydrolase</keyword>
<evidence type="ECO:0000313" key="5">
    <source>
        <dbReference type="Proteomes" id="UP000193577"/>
    </source>
</evidence>
<dbReference type="GO" id="GO:0006508">
    <property type="term" value="P:proteolysis"/>
    <property type="evidence" value="ECO:0007669"/>
    <property type="project" value="UniProtKB-KW"/>
</dbReference>
<dbReference type="GO" id="GO:0004252">
    <property type="term" value="F:serine-type endopeptidase activity"/>
    <property type="evidence" value="ECO:0007669"/>
    <property type="project" value="InterPro"/>
</dbReference>
<evidence type="ECO:0000256" key="3">
    <source>
        <dbReference type="SAM" id="MobiDB-lite"/>
    </source>
</evidence>
<dbReference type="SMART" id="SM00228">
    <property type="entry name" value="PDZ"/>
    <property type="match status" value="1"/>
</dbReference>
<proteinExistence type="predicted"/>
<name>A0A7I7SIH0_9MYCO</name>
<reference evidence="4 5" key="1">
    <citation type="submission" date="2017-04" db="EMBL/GenBank/DDBJ databases">
        <title>The new phylogeny of genus Mycobacterium.</title>
        <authorList>
            <person name="Tortoli E."/>
            <person name="Trovato A."/>
            <person name="Cirillo D.M."/>
        </authorList>
    </citation>
    <scope>NUCLEOTIDE SEQUENCE [LARGE SCALE GENOMIC DNA]</scope>
    <source>
        <strain evidence="4 5">KCTC 19819</strain>
    </source>
</reference>
<dbReference type="Proteomes" id="UP000193577">
    <property type="component" value="Unassembled WGS sequence"/>
</dbReference>
<dbReference type="EMBL" id="NCXO01000055">
    <property type="protein sequence ID" value="OSC28355.1"/>
    <property type="molecule type" value="Genomic_DNA"/>
</dbReference>
<feature type="region of interest" description="Disordered" evidence="3">
    <location>
        <begin position="32"/>
        <end position="69"/>
    </location>
</feature>
<evidence type="ECO:0000256" key="1">
    <source>
        <dbReference type="ARBA" id="ARBA00022670"/>
    </source>
</evidence>
<dbReference type="InterPro" id="IPR009003">
    <property type="entry name" value="Peptidase_S1_PA"/>
</dbReference>
<dbReference type="PANTHER" id="PTHR43343">
    <property type="entry name" value="PEPTIDASE S12"/>
    <property type="match status" value="1"/>
</dbReference>
<dbReference type="PRINTS" id="PR00834">
    <property type="entry name" value="PROTEASES2C"/>
</dbReference>
<comment type="caution">
    <text evidence="4">The sequence shown here is derived from an EMBL/GenBank/DDBJ whole genome shotgun (WGS) entry which is preliminary data.</text>
</comment>
<organism evidence="4 5">
    <name type="scientific">Mycolicibacillus koreensis</name>
    <dbReference type="NCBI Taxonomy" id="1069220"/>
    <lineage>
        <taxon>Bacteria</taxon>
        <taxon>Bacillati</taxon>
        <taxon>Actinomycetota</taxon>
        <taxon>Actinomycetes</taxon>
        <taxon>Mycobacteriales</taxon>
        <taxon>Mycobacteriaceae</taxon>
        <taxon>Mycolicibacillus</taxon>
    </lineage>
</organism>
<keyword evidence="1 4" id="KW-0645">Protease</keyword>
<dbReference type="SUPFAM" id="SSF50494">
    <property type="entry name" value="Trypsin-like serine proteases"/>
    <property type="match status" value="1"/>
</dbReference>
<dbReference type="Pfam" id="PF13180">
    <property type="entry name" value="PDZ_2"/>
    <property type="match status" value="1"/>
</dbReference>
<gene>
    <name evidence="4" type="ORF">B8W67_17725</name>
</gene>
<dbReference type="RefSeq" id="WP_069393295.1">
    <property type="nucleotide sequence ID" value="NZ_AP022594.1"/>
</dbReference>
<evidence type="ECO:0000256" key="2">
    <source>
        <dbReference type="ARBA" id="ARBA00022801"/>
    </source>
</evidence>
<dbReference type="InterPro" id="IPR051201">
    <property type="entry name" value="Chloro_Bact_Ser_Proteases"/>
</dbReference>